<dbReference type="AlphaFoldDB" id="A0AAW0GCL2"/>
<dbReference type="InterPro" id="IPR038765">
    <property type="entry name" value="Papain-like_cys_pep_sf"/>
</dbReference>
<accession>A0AAW0GCL2</accession>
<dbReference type="Gene3D" id="3.40.395.10">
    <property type="entry name" value="Adenoviral Proteinase, Chain A"/>
    <property type="match status" value="1"/>
</dbReference>
<keyword evidence="2" id="KW-1185">Reference proteome</keyword>
<gene>
    <name evidence="1" type="ORF">QCA50_007958</name>
</gene>
<evidence type="ECO:0000313" key="2">
    <source>
        <dbReference type="Proteomes" id="UP001385951"/>
    </source>
</evidence>
<dbReference type="SUPFAM" id="SSF54001">
    <property type="entry name" value="Cysteine proteinases"/>
    <property type="match status" value="1"/>
</dbReference>
<comment type="caution">
    <text evidence="1">The sequence shown here is derived from an EMBL/GenBank/DDBJ whole genome shotgun (WGS) entry which is preliminary data.</text>
</comment>
<proteinExistence type="predicted"/>
<dbReference type="Proteomes" id="UP001385951">
    <property type="component" value="Unassembled WGS sequence"/>
</dbReference>
<reference evidence="1 2" key="1">
    <citation type="submission" date="2022-09" db="EMBL/GenBank/DDBJ databases">
        <authorList>
            <person name="Palmer J.M."/>
        </authorList>
    </citation>
    <scope>NUCLEOTIDE SEQUENCE [LARGE SCALE GENOMIC DNA]</scope>
    <source>
        <strain evidence="1 2">DSM 7382</strain>
    </source>
</reference>
<evidence type="ECO:0008006" key="3">
    <source>
        <dbReference type="Google" id="ProtNLM"/>
    </source>
</evidence>
<evidence type="ECO:0000313" key="1">
    <source>
        <dbReference type="EMBL" id="KAK7689267.1"/>
    </source>
</evidence>
<name>A0AAW0GCL2_9APHY</name>
<protein>
    <recommendedName>
        <fullName evidence="3">Ubiquitin-like protease family profile domain-containing protein</fullName>
    </recommendedName>
</protein>
<organism evidence="1 2">
    <name type="scientific">Cerrena zonata</name>
    <dbReference type="NCBI Taxonomy" id="2478898"/>
    <lineage>
        <taxon>Eukaryota</taxon>
        <taxon>Fungi</taxon>
        <taxon>Dikarya</taxon>
        <taxon>Basidiomycota</taxon>
        <taxon>Agaricomycotina</taxon>
        <taxon>Agaricomycetes</taxon>
        <taxon>Polyporales</taxon>
        <taxon>Cerrenaceae</taxon>
        <taxon>Cerrena</taxon>
    </lineage>
</organism>
<sequence length="121" mass="14013">MEALATFLSNDWLDDMMNVGANFINCHLDFNRHAHITNCLWMDVLRSQRLQDSTYCFHEKSSLDNTIQSGLLSIIDIPVNLGNHWTCLWLDILPRTVAYMDNLNPSVTPSPEMFRLLMCYC</sequence>
<dbReference type="EMBL" id="JASBNA010000009">
    <property type="protein sequence ID" value="KAK7689267.1"/>
    <property type="molecule type" value="Genomic_DNA"/>
</dbReference>